<feature type="coiled-coil region" evidence="1">
    <location>
        <begin position="217"/>
        <end position="307"/>
    </location>
</feature>
<accession>A0A0H5Q184</accession>
<dbReference type="AlphaFoldDB" id="A0A0H5Q184"/>
<evidence type="ECO:0000256" key="1">
    <source>
        <dbReference type="SAM" id="Coils"/>
    </source>
</evidence>
<organism evidence="3">
    <name type="scientific">uncultured prokaryote</name>
    <dbReference type="NCBI Taxonomy" id="198431"/>
    <lineage>
        <taxon>unclassified sequences</taxon>
        <taxon>environmental samples</taxon>
    </lineage>
</organism>
<keyword evidence="3" id="KW-0614">Plasmid</keyword>
<dbReference type="Gene3D" id="3.30.930.30">
    <property type="match status" value="1"/>
</dbReference>
<geneLocation type="plasmid" evidence="3">
    <name>pRGRH0692</name>
</geneLocation>
<feature type="region of interest" description="Disordered" evidence="2">
    <location>
        <begin position="461"/>
        <end position="481"/>
    </location>
</feature>
<feature type="coiled-coil region" evidence="1">
    <location>
        <begin position="371"/>
        <end position="423"/>
    </location>
</feature>
<proteinExistence type="predicted"/>
<sequence length="481" mass="52204">MDDQRRSNPKAAQVRVEARKATAYAGQRNHDLRRGAQPSYVDTTKAANNEILIEPPAPGVLRNINEGRRSQRDTKRAMRSDAAVAFTGILTFGHEAQAMFEALPRERQAEAFRDAAEAVAERLGTTLAGLVIHRDESAVHAHFVMPAYNLDGQPLTGTVKRNTLSDLQDVVAGAFQRYAPQIERGRSVAARAAAGATRAEMIHKSVRQLHADLPGEIAAKQAEVDRINAEAVEAAAKVAEMRARVVKLEEKETLTAAEVKRLATYRKRLEDRLAVQEAARAEAERLAEVARQEAAQAVQERDAARADEQAAKAKAARIASALKVLTEEIAGETIGRDEAGRVIAQNRDGLRDGFPDLKPAVFASADAIDAKRRLEADAAADRQRAADALKQAQVVAEKHRLAAAAAQSEAEAVKAEILTLRDRMRGVMTLLRSGLARVGVHLSKDQRAEAADAIRQAERLITPPASTAKPEKPADDTGFRM</sequence>
<dbReference type="GO" id="GO:0003677">
    <property type="term" value="F:DNA binding"/>
    <property type="evidence" value="ECO:0007669"/>
    <property type="project" value="InterPro"/>
</dbReference>
<feature type="compositionally biased region" description="Basic and acidic residues" evidence="2">
    <location>
        <begin position="469"/>
        <end position="481"/>
    </location>
</feature>
<protein>
    <recommendedName>
        <fullName evidence="4">Plasmid recombination enzyme</fullName>
    </recommendedName>
</protein>
<reference evidence="3" key="2">
    <citation type="submission" date="2015-07" db="EMBL/GenBank/DDBJ databases">
        <title>Plasmids, circular viruses and viroids from rat gut.</title>
        <authorList>
            <person name="Jorgensen T.J."/>
            <person name="Hansen M.A."/>
            <person name="Xu Z."/>
            <person name="Tabak M.A."/>
            <person name="Sorensen S.J."/>
            <person name="Hansen L.H."/>
        </authorList>
    </citation>
    <scope>NUCLEOTIDE SEQUENCE</scope>
    <source>
        <plasmid evidence="3">pRGRH0692</plasmid>
    </source>
</reference>
<dbReference type="InterPro" id="IPR001668">
    <property type="entry name" value="Mob_Pre"/>
</dbReference>
<evidence type="ECO:0000256" key="2">
    <source>
        <dbReference type="SAM" id="MobiDB-lite"/>
    </source>
</evidence>
<dbReference type="CDD" id="cd17242">
    <property type="entry name" value="MobM_relaxase"/>
    <property type="match status" value="1"/>
</dbReference>
<dbReference type="GO" id="GO:0006310">
    <property type="term" value="P:DNA recombination"/>
    <property type="evidence" value="ECO:0007669"/>
    <property type="project" value="InterPro"/>
</dbReference>
<evidence type="ECO:0008006" key="4">
    <source>
        <dbReference type="Google" id="ProtNLM"/>
    </source>
</evidence>
<feature type="region of interest" description="Disordered" evidence="2">
    <location>
        <begin position="1"/>
        <end position="23"/>
    </location>
</feature>
<name>A0A0H5Q184_9ZZZZ</name>
<reference evidence="3" key="1">
    <citation type="submission" date="2015-06" db="EMBL/GenBank/DDBJ databases">
        <authorList>
            <person name="Joergensen T."/>
        </authorList>
    </citation>
    <scope>NUCLEOTIDE SEQUENCE</scope>
    <source>
        <plasmid evidence="3">pRGRH0692</plasmid>
    </source>
</reference>
<dbReference type="EMBL" id="LN853310">
    <property type="protein sequence ID" value="CRY95613.1"/>
    <property type="molecule type" value="Genomic_DNA"/>
</dbReference>
<evidence type="ECO:0000313" key="3">
    <source>
        <dbReference type="EMBL" id="CRY95613.1"/>
    </source>
</evidence>
<dbReference type="Pfam" id="PF01076">
    <property type="entry name" value="Mob_Pre"/>
    <property type="match status" value="1"/>
</dbReference>
<keyword evidence="1" id="KW-0175">Coiled coil</keyword>